<sequence>MVKQGISTILFLCLAVTVQAQRYSLFSPDKKTEVRLIVSDSVSYEVLADGKHLVIPSVIHLETDFGLGKNSKVTKTSKRSVNQVLHPVVWQKGKDIQDHFNVLSLAFSNNLRLEWRAYNNGVAWRWSINQKGPSKVMGEIASFRLNQAENAWYPLEDEFFSHNERAYHQLSLDSISSKSLASLPALFSVQGKKVLLTEADLLNYAGMWLRGNGTGGVKGVFPYHPKETKVEGDRNVRVAEREKFIAQFPSPQTLPWRVIMVARNDAELLVNQLVYQLSSPAQGDFSWVKPGKVQWDWWNDNNITGVDFKAGVNTETYKYYIDFASKYGLEYVILDEGWSDTRDLMKQMPGINIEELVTYAQQKNVNLVLWANWLALDGPKLEPTLDQFAKWGIKGIKVDFMQRDDQEMVKYYIRVSEAAAKRKMLVDFHGTYKPTGLYRTYPNVLSYEGVLGLEQNKGSDIVNPEHNVTIPFIRMVAGPMDYTPGAMLNAQKDMWKPVWSKPMSMGTRVHQLAMYVIYESPLQMLADNPTHYNRQPEAMEFLSKVPTEWEQTIPLQAKVGDYVLLARKAKNGDWYVGGMTDWSERELQVDVSFLGEGDYTMTVWKDGVNANRNAEDFKMEKLEVNRHSSISANLAKGGGWVARFSKK</sequence>
<accession>A0A5B6THV7</accession>
<comment type="caution">
    <text evidence="10">The sequence shown here is derived from an EMBL/GenBank/DDBJ whole genome shotgun (WGS) entry which is preliminary data.</text>
</comment>
<dbReference type="AlphaFoldDB" id="A0A5B6THV7"/>
<feature type="domain" description="Glycosyl-hydrolase 97 catalytic" evidence="7">
    <location>
        <begin position="297"/>
        <end position="450"/>
    </location>
</feature>
<dbReference type="SUPFAM" id="SSF51445">
    <property type="entry name" value="(Trans)glycosidases"/>
    <property type="match status" value="1"/>
</dbReference>
<feature type="chain" id="PRO_5023029622" evidence="6">
    <location>
        <begin position="21"/>
        <end position="647"/>
    </location>
</feature>
<keyword evidence="4" id="KW-0106">Calcium</keyword>
<dbReference type="Gene3D" id="2.60.40.1180">
    <property type="entry name" value="Golgi alpha-mannosidase II"/>
    <property type="match status" value="1"/>
</dbReference>
<dbReference type="InterPro" id="IPR017853">
    <property type="entry name" value="GH"/>
</dbReference>
<dbReference type="Pfam" id="PF14509">
    <property type="entry name" value="GH97_C"/>
    <property type="match status" value="1"/>
</dbReference>
<dbReference type="EMBL" id="VKKY01000002">
    <property type="protein sequence ID" value="KAA3438770.1"/>
    <property type="molecule type" value="Genomic_DNA"/>
</dbReference>
<dbReference type="InterPro" id="IPR013780">
    <property type="entry name" value="Glyco_hydro_b"/>
</dbReference>
<dbReference type="OrthoDB" id="57532at2"/>
<protein>
    <submittedName>
        <fullName evidence="10">Glycoside hydrolase family 97 protein</fullName>
    </submittedName>
</protein>
<evidence type="ECO:0000256" key="2">
    <source>
        <dbReference type="ARBA" id="ARBA00011245"/>
    </source>
</evidence>
<feature type="domain" description="Glycosyl-hydrolase 97 N-terminal" evidence="8">
    <location>
        <begin position="26"/>
        <end position="280"/>
    </location>
</feature>
<evidence type="ECO:0000256" key="5">
    <source>
        <dbReference type="ARBA" id="ARBA00023295"/>
    </source>
</evidence>
<dbReference type="InterPro" id="IPR019563">
    <property type="entry name" value="GH97_catalytic"/>
</dbReference>
<evidence type="ECO:0000259" key="7">
    <source>
        <dbReference type="Pfam" id="PF10566"/>
    </source>
</evidence>
<dbReference type="InterPro" id="IPR052720">
    <property type="entry name" value="Glycosyl_hydrolase_97"/>
</dbReference>
<dbReference type="InterPro" id="IPR014718">
    <property type="entry name" value="GH-type_carb-bd"/>
</dbReference>
<evidence type="ECO:0000256" key="4">
    <source>
        <dbReference type="ARBA" id="ARBA00022837"/>
    </source>
</evidence>
<feature type="domain" description="Glycosyl-hydrolase 97 C-terminal oligomerisation" evidence="9">
    <location>
        <begin position="548"/>
        <end position="644"/>
    </location>
</feature>
<feature type="signal peptide" evidence="6">
    <location>
        <begin position="1"/>
        <end position="20"/>
    </location>
</feature>
<name>A0A5B6THV7_9BACT</name>
<evidence type="ECO:0000259" key="9">
    <source>
        <dbReference type="Pfam" id="PF14509"/>
    </source>
</evidence>
<dbReference type="Pfam" id="PF14508">
    <property type="entry name" value="GH97_N"/>
    <property type="match status" value="1"/>
</dbReference>
<evidence type="ECO:0000256" key="1">
    <source>
        <dbReference type="ARBA" id="ARBA00001913"/>
    </source>
</evidence>
<comment type="subunit">
    <text evidence="2">Monomer.</text>
</comment>
<dbReference type="GO" id="GO:0016798">
    <property type="term" value="F:hydrolase activity, acting on glycosyl bonds"/>
    <property type="evidence" value="ECO:0007669"/>
    <property type="project" value="UniProtKB-KW"/>
</dbReference>
<keyword evidence="5" id="KW-0326">Glycosidase</keyword>
<dbReference type="InterPro" id="IPR029483">
    <property type="entry name" value="GH97_C"/>
</dbReference>
<evidence type="ECO:0000256" key="3">
    <source>
        <dbReference type="ARBA" id="ARBA00022801"/>
    </source>
</evidence>
<organism evidence="10 11">
    <name type="scientific">Rufibacter hautae</name>
    <dbReference type="NCBI Taxonomy" id="2595005"/>
    <lineage>
        <taxon>Bacteria</taxon>
        <taxon>Pseudomonadati</taxon>
        <taxon>Bacteroidota</taxon>
        <taxon>Cytophagia</taxon>
        <taxon>Cytophagales</taxon>
        <taxon>Hymenobacteraceae</taxon>
        <taxon>Rufibacter</taxon>
    </lineage>
</organism>
<gene>
    <name evidence="10" type="ORF">FOA19_16275</name>
</gene>
<keyword evidence="3 10" id="KW-0378">Hydrolase</keyword>
<dbReference type="Proteomes" id="UP000324133">
    <property type="component" value="Unassembled WGS sequence"/>
</dbReference>
<evidence type="ECO:0000256" key="6">
    <source>
        <dbReference type="SAM" id="SignalP"/>
    </source>
</evidence>
<keyword evidence="6" id="KW-0732">Signal</keyword>
<keyword evidence="11" id="KW-1185">Reference proteome</keyword>
<dbReference type="PANTHER" id="PTHR35803:SF2">
    <property type="entry name" value="RETAINING ALPHA-GALACTOSIDASE"/>
    <property type="match status" value="1"/>
</dbReference>
<dbReference type="PANTHER" id="PTHR35803">
    <property type="entry name" value="GLUCAN 1,4-ALPHA-GLUCOSIDASE SUSB-RELATED"/>
    <property type="match status" value="1"/>
</dbReference>
<dbReference type="Gene3D" id="2.70.98.10">
    <property type="match status" value="1"/>
</dbReference>
<evidence type="ECO:0000259" key="8">
    <source>
        <dbReference type="Pfam" id="PF14508"/>
    </source>
</evidence>
<proteinExistence type="predicted"/>
<dbReference type="InterPro" id="IPR013785">
    <property type="entry name" value="Aldolase_TIM"/>
</dbReference>
<dbReference type="GO" id="GO:0030246">
    <property type="term" value="F:carbohydrate binding"/>
    <property type="evidence" value="ECO:0007669"/>
    <property type="project" value="InterPro"/>
</dbReference>
<dbReference type="Gene3D" id="3.20.20.70">
    <property type="entry name" value="Aldolase class I"/>
    <property type="match status" value="1"/>
</dbReference>
<comment type="cofactor">
    <cofactor evidence="1">
        <name>Ca(2+)</name>
        <dbReference type="ChEBI" id="CHEBI:29108"/>
    </cofactor>
</comment>
<dbReference type="InterPro" id="IPR029486">
    <property type="entry name" value="GH97_N"/>
</dbReference>
<dbReference type="Pfam" id="PF10566">
    <property type="entry name" value="Glyco_hydro_97"/>
    <property type="match status" value="1"/>
</dbReference>
<evidence type="ECO:0000313" key="10">
    <source>
        <dbReference type="EMBL" id="KAA3438770.1"/>
    </source>
</evidence>
<reference evidence="10 11" key="1">
    <citation type="submission" date="2019-07" db="EMBL/GenBank/DDBJ databases">
        <title>Rufibacter sp. nov., isolated from lake sediment.</title>
        <authorList>
            <person name="Qu J.-H."/>
        </authorList>
    </citation>
    <scope>NUCLEOTIDE SEQUENCE [LARGE SCALE GENOMIC DNA]</scope>
    <source>
        <strain evidence="10 11">NBS58-1</strain>
    </source>
</reference>
<evidence type="ECO:0000313" key="11">
    <source>
        <dbReference type="Proteomes" id="UP000324133"/>
    </source>
</evidence>